<evidence type="ECO:0000313" key="2">
    <source>
        <dbReference type="EMBL" id="GAF71628.1"/>
    </source>
</evidence>
<dbReference type="PANTHER" id="PTHR36114">
    <property type="entry name" value="16.7 KDA PROTEIN IN WHIE LOCUS"/>
    <property type="match status" value="1"/>
</dbReference>
<dbReference type="SUPFAM" id="SSF51182">
    <property type="entry name" value="RmlC-like cupins"/>
    <property type="match status" value="1"/>
</dbReference>
<reference evidence="2" key="1">
    <citation type="journal article" date="2014" name="Front. Microbiol.">
        <title>High frequency of phylogenetically diverse reductive dehalogenase-homologous genes in deep subseafloor sedimentary metagenomes.</title>
        <authorList>
            <person name="Kawai M."/>
            <person name="Futagami T."/>
            <person name="Toyoda A."/>
            <person name="Takaki Y."/>
            <person name="Nishi S."/>
            <person name="Hori S."/>
            <person name="Arai W."/>
            <person name="Tsubouchi T."/>
            <person name="Morono Y."/>
            <person name="Uchiyama I."/>
            <person name="Ito T."/>
            <person name="Fujiyama A."/>
            <person name="Inagaki F."/>
            <person name="Takami H."/>
        </authorList>
    </citation>
    <scope>NUCLEOTIDE SEQUENCE</scope>
    <source>
        <strain evidence="2">Expedition CK06-06</strain>
    </source>
</reference>
<dbReference type="InterPro" id="IPR013096">
    <property type="entry name" value="Cupin_2"/>
</dbReference>
<accession>X0RS93</accession>
<gene>
    <name evidence="2" type="ORF">S01H1_00269</name>
</gene>
<name>X0RS93_9ZZZZ</name>
<dbReference type="InterPro" id="IPR011051">
    <property type="entry name" value="RmlC_Cupin_sf"/>
</dbReference>
<sequence>MIMFLKYLKDCREFVAGDDSILRELLHPEKTSLQIRYSLAHAEVRVGQMTKPHKLQAAEVYYIIAGEGLMHIDEESLEVGPQCAVYIPPQAMQYIENTRDSDLKFLCIVDPAWRKEDEEVFDI</sequence>
<dbReference type="Pfam" id="PF07883">
    <property type="entry name" value="Cupin_2"/>
    <property type="match status" value="1"/>
</dbReference>
<feature type="domain" description="Cupin type-2" evidence="1">
    <location>
        <begin position="42"/>
        <end position="109"/>
    </location>
</feature>
<protein>
    <recommendedName>
        <fullName evidence="1">Cupin type-2 domain-containing protein</fullName>
    </recommendedName>
</protein>
<dbReference type="CDD" id="cd02214">
    <property type="entry name" value="cupin_MJ1618"/>
    <property type="match status" value="1"/>
</dbReference>
<evidence type="ECO:0000259" key="1">
    <source>
        <dbReference type="Pfam" id="PF07883"/>
    </source>
</evidence>
<dbReference type="EMBL" id="BARS01000089">
    <property type="protein sequence ID" value="GAF71628.1"/>
    <property type="molecule type" value="Genomic_DNA"/>
</dbReference>
<comment type="caution">
    <text evidence="2">The sequence shown here is derived from an EMBL/GenBank/DDBJ whole genome shotgun (WGS) entry which is preliminary data.</text>
</comment>
<organism evidence="2">
    <name type="scientific">marine sediment metagenome</name>
    <dbReference type="NCBI Taxonomy" id="412755"/>
    <lineage>
        <taxon>unclassified sequences</taxon>
        <taxon>metagenomes</taxon>
        <taxon>ecological metagenomes</taxon>
    </lineage>
</organism>
<dbReference type="PANTHER" id="PTHR36114:SF1">
    <property type="entry name" value="16.7 KDA PROTEIN IN WHIE LOCUS"/>
    <property type="match status" value="1"/>
</dbReference>
<dbReference type="Gene3D" id="2.60.120.10">
    <property type="entry name" value="Jelly Rolls"/>
    <property type="match status" value="1"/>
</dbReference>
<proteinExistence type="predicted"/>
<dbReference type="InterPro" id="IPR014710">
    <property type="entry name" value="RmlC-like_jellyroll"/>
</dbReference>
<dbReference type="AlphaFoldDB" id="X0RS93"/>
<dbReference type="InterPro" id="IPR052044">
    <property type="entry name" value="PKS_Associated_Protein"/>
</dbReference>